<dbReference type="AlphaFoldDB" id="A0A0E9Q3P6"/>
<accession>A0A0E9Q3P6</accession>
<protein>
    <submittedName>
        <fullName evidence="1">Uncharacterized protein</fullName>
    </submittedName>
</protein>
<evidence type="ECO:0000313" key="1">
    <source>
        <dbReference type="EMBL" id="JAH11511.1"/>
    </source>
</evidence>
<dbReference type="EMBL" id="GBXM01097066">
    <property type="protein sequence ID" value="JAH11511.1"/>
    <property type="molecule type" value="Transcribed_RNA"/>
</dbReference>
<reference evidence="1" key="2">
    <citation type="journal article" date="2015" name="Fish Shellfish Immunol.">
        <title>Early steps in the European eel (Anguilla anguilla)-Vibrio vulnificus interaction in the gills: Role of the RtxA13 toxin.</title>
        <authorList>
            <person name="Callol A."/>
            <person name="Pajuelo D."/>
            <person name="Ebbesson L."/>
            <person name="Teles M."/>
            <person name="MacKenzie S."/>
            <person name="Amaro C."/>
        </authorList>
    </citation>
    <scope>NUCLEOTIDE SEQUENCE</scope>
</reference>
<name>A0A0E9Q3P6_ANGAN</name>
<organism evidence="1">
    <name type="scientific">Anguilla anguilla</name>
    <name type="common">European freshwater eel</name>
    <name type="synonym">Muraena anguilla</name>
    <dbReference type="NCBI Taxonomy" id="7936"/>
    <lineage>
        <taxon>Eukaryota</taxon>
        <taxon>Metazoa</taxon>
        <taxon>Chordata</taxon>
        <taxon>Craniata</taxon>
        <taxon>Vertebrata</taxon>
        <taxon>Euteleostomi</taxon>
        <taxon>Actinopterygii</taxon>
        <taxon>Neopterygii</taxon>
        <taxon>Teleostei</taxon>
        <taxon>Anguilliformes</taxon>
        <taxon>Anguillidae</taxon>
        <taxon>Anguilla</taxon>
    </lineage>
</organism>
<proteinExistence type="predicted"/>
<reference evidence="1" key="1">
    <citation type="submission" date="2014-11" db="EMBL/GenBank/DDBJ databases">
        <authorList>
            <person name="Amaro Gonzalez C."/>
        </authorList>
    </citation>
    <scope>NUCLEOTIDE SEQUENCE</scope>
</reference>
<sequence length="49" mass="5571">MILFHKGKINLLAGSSILQFMCDHSPFPSLVWTKHCEDNMDSVNSPHFP</sequence>